<organism evidence="1 2">
    <name type="scientific">Goodea atripinnis</name>
    <dbReference type="NCBI Taxonomy" id="208336"/>
    <lineage>
        <taxon>Eukaryota</taxon>
        <taxon>Metazoa</taxon>
        <taxon>Chordata</taxon>
        <taxon>Craniata</taxon>
        <taxon>Vertebrata</taxon>
        <taxon>Euteleostomi</taxon>
        <taxon>Actinopterygii</taxon>
        <taxon>Neopterygii</taxon>
        <taxon>Teleostei</taxon>
        <taxon>Neoteleostei</taxon>
        <taxon>Acanthomorphata</taxon>
        <taxon>Ovalentaria</taxon>
        <taxon>Atherinomorphae</taxon>
        <taxon>Cyprinodontiformes</taxon>
        <taxon>Goodeidae</taxon>
        <taxon>Goodea</taxon>
    </lineage>
</organism>
<keyword evidence="2" id="KW-1185">Reference proteome</keyword>
<evidence type="ECO:0000313" key="1">
    <source>
        <dbReference type="EMBL" id="MEQ2166225.1"/>
    </source>
</evidence>
<dbReference type="EMBL" id="JAHRIO010023052">
    <property type="protein sequence ID" value="MEQ2166225.1"/>
    <property type="molecule type" value="Genomic_DNA"/>
</dbReference>
<proteinExistence type="predicted"/>
<dbReference type="Proteomes" id="UP001476798">
    <property type="component" value="Unassembled WGS sequence"/>
</dbReference>
<sequence>MLTSYAAPCDVWGCTRATLSGSACVYHSPTDFIFSPSLTSSFYIEARGRSGRFGEVISSSTRGCWSDWENTENVSSCSSG</sequence>
<reference evidence="1 2" key="1">
    <citation type="submission" date="2021-06" db="EMBL/GenBank/DDBJ databases">
        <authorList>
            <person name="Palmer J.M."/>
        </authorList>
    </citation>
    <scope>NUCLEOTIDE SEQUENCE [LARGE SCALE GENOMIC DNA]</scope>
    <source>
        <strain evidence="1 2">GA_2019</strain>
        <tissue evidence="1">Muscle</tissue>
    </source>
</reference>
<comment type="caution">
    <text evidence="1">The sequence shown here is derived from an EMBL/GenBank/DDBJ whole genome shotgun (WGS) entry which is preliminary data.</text>
</comment>
<gene>
    <name evidence="1" type="ORF">GOODEAATRI_025699</name>
</gene>
<evidence type="ECO:0000313" key="2">
    <source>
        <dbReference type="Proteomes" id="UP001476798"/>
    </source>
</evidence>
<accession>A0ABV0N4A1</accession>
<name>A0ABV0N4A1_9TELE</name>
<protein>
    <submittedName>
        <fullName evidence="1">Uncharacterized protein</fullName>
    </submittedName>
</protein>